<dbReference type="AlphaFoldDB" id="A0AAV9VRX5"/>
<dbReference type="EMBL" id="JAVHNS010000001">
    <property type="protein sequence ID" value="KAK6362729.1"/>
    <property type="molecule type" value="Genomic_DNA"/>
</dbReference>
<evidence type="ECO:0000313" key="1">
    <source>
        <dbReference type="EMBL" id="KAK6362729.1"/>
    </source>
</evidence>
<protein>
    <submittedName>
        <fullName evidence="1">Uncharacterized protein</fullName>
    </submittedName>
</protein>
<proteinExistence type="predicted"/>
<name>A0AAV9VRX5_9PEZI</name>
<accession>A0AAV9VRX5</accession>
<organism evidence="1 2">
    <name type="scientific">Orbilia blumenaviensis</name>
    <dbReference type="NCBI Taxonomy" id="1796055"/>
    <lineage>
        <taxon>Eukaryota</taxon>
        <taxon>Fungi</taxon>
        <taxon>Dikarya</taxon>
        <taxon>Ascomycota</taxon>
        <taxon>Pezizomycotina</taxon>
        <taxon>Orbiliomycetes</taxon>
        <taxon>Orbiliales</taxon>
        <taxon>Orbiliaceae</taxon>
        <taxon>Orbilia</taxon>
    </lineage>
</organism>
<dbReference type="Proteomes" id="UP001373714">
    <property type="component" value="Unassembled WGS sequence"/>
</dbReference>
<sequence>MDSINIFLVQEGDGGACFRTKNEEGSNFRSLLVDSGETLVTQANIKHIAHGTLTPKGSEATLLVFEFRFISTSLKEDRRFKSAIITLKFEDAGGNERLEPEVFRIAPENTHALNPTTRIRDVSHTFGGGIFGGIDVAGAELGYEMELHETKTSNHVTRITGMKRVRGRSYGAPNTVIWSIAENNHMVDGIPTFLRTSVLLKRKPDSVFRAFITIQSDVDFKTGIRRLTGREGTDPVDPFDIDPDIEHPEDLNVAEIDLDSLGDLDLMAMGGVIVAKQMQVSA</sequence>
<comment type="caution">
    <text evidence="1">The sequence shown here is derived from an EMBL/GenBank/DDBJ whole genome shotgun (WGS) entry which is preliminary data.</text>
</comment>
<gene>
    <name evidence="1" type="ORF">TWF730_000185</name>
</gene>
<evidence type="ECO:0000313" key="2">
    <source>
        <dbReference type="Proteomes" id="UP001373714"/>
    </source>
</evidence>
<reference evidence="1 2" key="1">
    <citation type="submission" date="2019-10" db="EMBL/GenBank/DDBJ databases">
        <authorList>
            <person name="Palmer J.M."/>
        </authorList>
    </citation>
    <scope>NUCLEOTIDE SEQUENCE [LARGE SCALE GENOMIC DNA]</scope>
    <source>
        <strain evidence="1 2">TWF730</strain>
    </source>
</reference>
<keyword evidence="2" id="KW-1185">Reference proteome</keyword>